<proteinExistence type="inferred from homology"/>
<protein>
    <submittedName>
        <fullName evidence="4">Flavin reductase</fullName>
    </submittedName>
</protein>
<accession>A0A1B1YV69</accession>
<dbReference type="InterPro" id="IPR002563">
    <property type="entry name" value="Flavin_Rdtase-like_dom"/>
</dbReference>
<dbReference type="STRING" id="1810504.PG2T_11100"/>
<gene>
    <name evidence="4" type="ORF">PG2T_11100</name>
</gene>
<dbReference type="Gene3D" id="2.30.110.10">
    <property type="entry name" value="Electron Transport, Fmn-binding Protein, Chain A"/>
    <property type="match status" value="1"/>
</dbReference>
<dbReference type="PANTHER" id="PTHR30466">
    <property type="entry name" value="FLAVIN REDUCTASE"/>
    <property type="match status" value="1"/>
</dbReference>
<sequence length="167" mass="17641">MDEQHKKTALRMIPYGLYVLTGKAPDGQLAAATVNWVTQASFAPPLVALGVKVDSGAHAIIKAGGRFALNILGKEQGGIAFAFFKPVQAEPGLLSGQPYQDGSNGAPVLDAVPAYLECTLVESVERGDHSVFIGEVTEAVVRQQPAGRADDATLWMKDLGEKVFYGG</sequence>
<evidence type="ECO:0000256" key="2">
    <source>
        <dbReference type="ARBA" id="ARBA00023002"/>
    </source>
</evidence>
<dbReference type="GO" id="GO:0010181">
    <property type="term" value="F:FMN binding"/>
    <property type="evidence" value="ECO:0007669"/>
    <property type="project" value="InterPro"/>
</dbReference>
<keyword evidence="2" id="KW-0560">Oxidoreductase</keyword>
<dbReference type="SMART" id="SM00903">
    <property type="entry name" value="Flavin_Reduct"/>
    <property type="match status" value="1"/>
</dbReference>
<evidence type="ECO:0000256" key="1">
    <source>
        <dbReference type="ARBA" id="ARBA00008898"/>
    </source>
</evidence>
<dbReference type="SUPFAM" id="SSF50475">
    <property type="entry name" value="FMN-binding split barrel"/>
    <property type="match status" value="1"/>
</dbReference>
<dbReference type="Pfam" id="PF01613">
    <property type="entry name" value="Flavin_Reduct"/>
    <property type="match status" value="1"/>
</dbReference>
<dbReference type="PANTHER" id="PTHR30466:SF11">
    <property type="entry name" value="FLAVIN-DEPENDENT MONOOXYGENASE, REDUCTASE SUBUNIT HSAB"/>
    <property type="match status" value="1"/>
</dbReference>
<dbReference type="RefSeq" id="WP_068805318.1">
    <property type="nucleotide sequence ID" value="NZ_CP014671.1"/>
</dbReference>
<dbReference type="GO" id="GO:0042602">
    <property type="term" value="F:riboflavin reductase (NADPH) activity"/>
    <property type="evidence" value="ECO:0007669"/>
    <property type="project" value="TreeGrafter"/>
</dbReference>
<organism evidence="4 5">
    <name type="scientific">Immundisolibacter cernigliae</name>
    <dbReference type="NCBI Taxonomy" id="1810504"/>
    <lineage>
        <taxon>Bacteria</taxon>
        <taxon>Pseudomonadati</taxon>
        <taxon>Pseudomonadota</taxon>
        <taxon>Gammaproteobacteria</taxon>
        <taxon>Immundisolibacterales</taxon>
        <taxon>Immundisolibacteraceae</taxon>
        <taxon>Immundisolibacter</taxon>
    </lineage>
</organism>
<reference evidence="5" key="1">
    <citation type="submission" date="2016-03" db="EMBL/GenBank/DDBJ databases">
        <title>Complete genome sequence of Solimmundus cernigliae, representing a novel lineage of polycyclic aromatic hydrocarbon degraders within the Gammaproteobacteria.</title>
        <authorList>
            <person name="Singleton D.R."/>
            <person name="Dickey A.N."/>
            <person name="Scholl E.H."/>
            <person name="Wright F.A."/>
            <person name="Aitken M.D."/>
        </authorList>
    </citation>
    <scope>NUCLEOTIDE SEQUENCE [LARGE SCALE GENOMIC DNA]</scope>
    <source>
        <strain evidence="5">TR3.2</strain>
    </source>
</reference>
<dbReference type="OrthoDB" id="9792858at2"/>
<keyword evidence="5" id="KW-1185">Reference proteome</keyword>
<dbReference type="EMBL" id="CP014671">
    <property type="protein sequence ID" value="ANX04656.1"/>
    <property type="molecule type" value="Genomic_DNA"/>
</dbReference>
<dbReference type="KEGG" id="gbi:PG2T_11100"/>
<dbReference type="InterPro" id="IPR050268">
    <property type="entry name" value="NADH-dep_flavin_reductase"/>
</dbReference>
<dbReference type="Proteomes" id="UP000092952">
    <property type="component" value="Chromosome"/>
</dbReference>
<comment type="similarity">
    <text evidence="1">Belongs to the non-flavoprotein flavin reductase family.</text>
</comment>
<evidence type="ECO:0000313" key="5">
    <source>
        <dbReference type="Proteomes" id="UP000092952"/>
    </source>
</evidence>
<evidence type="ECO:0000313" key="4">
    <source>
        <dbReference type="EMBL" id="ANX04656.1"/>
    </source>
</evidence>
<dbReference type="InParanoid" id="A0A1B1YV69"/>
<dbReference type="AlphaFoldDB" id="A0A1B1YV69"/>
<evidence type="ECO:0000259" key="3">
    <source>
        <dbReference type="SMART" id="SM00903"/>
    </source>
</evidence>
<dbReference type="InterPro" id="IPR012349">
    <property type="entry name" value="Split_barrel_FMN-bd"/>
</dbReference>
<name>A0A1B1YV69_9GAMM</name>
<feature type="domain" description="Flavin reductase like" evidence="3">
    <location>
        <begin position="10"/>
        <end position="152"/>
    </location>
</feature>